<keyword evidence="9" id="KW-1185">Reference proteome</keyword>
<dbReference type="Pfam" id="PF02492">
    <property type="entry name" value="cobW"/>
    <property type="match status" value="1"/>
</dbReference>
<dbReference type="KEGG" id="pgs:CPT03_01815"/>
<keyword evidence="1" id="KW-0547">Nucleotide-binding</keyword>
<dbReference type="PANTHER" id="PTHR43603">
    <property type="entry name" value="COBW DOMAIN-CONTAINING PROTEIN DDB_G0274527"/>
    <property type="match status" value="1"/>
</dbReference>
<evidence type="ECO:0000256" key="4">
    <source>
        <dbReference type="ARBA" id="ARBA00034320"/>
    </source>
</evidence>
<dbReference type="PANTHER" id="PTHR43603:SF1">
    <property type="entry name" value="ZINC-REGULATED GTPASE METALLOPROTEIN ACTIVATOR 1"/>
    <property type="match status" value="1"/>
</dbReference>
<evidence type="ECO:0000256" key="3">
    <source>
        <dbReference type="ARBA" id="ARBA00023186"/>
    </source>
</evidence>
<dbReference type="InterPro" id="IPR036627">
    <property type="entry name" value="CobW-likC_sf"/>
</dbReference>
<dbReference type="InterPro" id="IPR027417">
    <property type="entry name" value="P-loop_NTPase"/>
</dbReference>
<dbReference type="SMART" id="SM00833">
    <property type="entry name" value="CobW_C"/>
    <property type="match status" value="1"/>
</dbReference>
<dbReference type="InterPro" id="IPR011629">
    <property type="entry name" value="CobW-like_C"/>
</dbReference>
<evidence type="ECO:0000259" key="7">
    <source>
        <dbReference type="SMART" id="SM00833"/>
    </source>
</evidence>
<comment type="function">
    <text evidence="5">Zinc chaperone that directly transfers zinc cofactor to target proteins, thereby activating them. Zinc is transferred from the CXCC motif in the GTPase domain to the zinc binding site in target proteins in a process requiring GTP hydrolysis.</text>
</comment>
<organism evidence="8 9">
    <name type="scientific">Pedobacter ginsengisoli</name>
    <dbReference type="NCBI Taxonomy" id="363852"/>
    <lineage>
        <taxon>Bacteria</taxon>
        <taxon>Pseudomonadati</taxon>
        <taxon>Bacteroidota</taxon>
        <taxon>Sphingobacteriia</taxon>
        <taxon>Sphingobacteriales</taxon>
        <taxon>Sphingobacteriaceae</taxon>
        <taxon>Pedobacter</taxon>
    </lineage>
</organism>
<accession>A0A2D1U0Z6</accession>
<reference evidence="8 9" key="1">
    <citation type="submission" date="2017-10" db="EMBL/GenBank/DDBJ databases">
        <title>Whole genome of Pedobacter ginsengisoli T01R-27 isolated from tomato rhizosphere.</title>
        <authorList>
            <person name="Weon H.-Y."/>
            <person name="Lee S.A."/>
            <person name="Sang M.K."/>
            <person name="Song J."/>
        </authorList>
    </citation>
    <scope>NUCLEOTIDE SEQUENCE [LARGE SCALE GENOMIC DNA]</scope>
    <source>
        <strain evidence="8 9">T01R-27</strain>
    </source>
</reference>
<evidence type="ECO:0000256" key="2">
    <source>
        <dbReference type="ARBA" id="ARBA00022801"/>
    </source>
</evidence>
<name>A0A2D1U0Z6_9SPHI</name>
<evidence type="ECO:0000256" key="1">
    <source>
        <dbReference type="ARBA" id="ARBA00022741"/>
    </source>
</evidence>
<dbReference type="OrthoDB" id="9808822at2"/>
<dbReference type="SUPFAM" id="SSF52540">
    <property type="entry name" value="P-loop containing nucleoside triphosphate hydrolases"/>
    <property type="match status" value="1"/>
</dbReference>
<dbReference type="Gene3D" id="3.30.1220.10">
    <property type="entry name" value="CobW-like, C-terminal domain"/>
    <property type="match status" value="1"/>
</dbReference>
<proteinExistence type="inferred from homology"/>
<protein>
    <submittedName>
        <fullName evidence="8">GTP-binding protein</fullName>
    </submittedName>
</protein>
<gene>
    <name evidence="8" type="ORF">CPT03_01815</name>
</gene>
<dbReference type="InterPro" id="IPR051927">
    <property type="entry name" value="Zn_Chap_cDPG_Synth"/>
</dbReference>
<dbReference type="RefSeq" id="WP_099437241.1">
    <property type="nucleotide sequence ID" value="NZ_CP024091.1"/>
</dbReference>
<dbReference type="Proteomes" id="UP000223749">
    <property type="component" value="Chromosome"/>
</dbReference>
<keyword evidence="2" id="KW-0378">Hydrolase</keyword>
<dbReference type="EMBL" id="CP024091">
    <property type="protein sequence ID" value="ATP55288.1"/>
    <property type="molecule type" value="Genomic_DNA"/>
</dbReference>
<evidence type="ECO:0000313" key="8">
    <source>
        <dbReference type="EMBL" id="ATP55288.1"/>
    </source>
</evidence>
<dbReference type="InterPro" id="IPR003495">
    <property type="entry name" value="CobW/HypB/UreG_nucleotide-bd"/>
</dbReference>
<keyword evidence="3" id="KW-0143">Chaperone</keyword>
<comment type="catalytic activity">
    <reaction evidence="6">
        <text>GTP + H2O = GDP + phosphate + H(+)</text>
        <dbReference type="Rhea" id="RHEA:19669"/>
        <dbReference type="ChEBI" id="CHEBI:15377"/>
        <dbReference type="ChEBI" id="CHEBI:15378"/>
        <dbReference type="ChEBI" id="CHEBI:37565"/>
        <dbReference type="ChEBI" id="CHEBI:43474"/>
        <dbReference type="ChEBI" id="CHEBI:58189"/>
    </reaction>
    <physiologicalReaction direction="left-to-right" evidence="6">
        <dbReference type="Rhea" id="RHEA:19670"/>
    </physiologicalReaction>
</comment>
<dbReference type="GO" id="GO:0000166">
    <property type="term" value="F:nucleotide binding"/>
    <property type="evidence" value="ECO:0007669"/>
    <property type="project" value="UniProtKB-KW"/>
</dbReference>
<dbReference type="Gene3D" id="3.40.50.300">
    <property type="entry name" value="P-loop containing nucleotide triphosphate hydrolases"/>
    <property type="match status" value="1"/>
</dbReference>
<evidence type="ECO:0000256" key="6">
    <source>
        <dbReference type="ARBA" id="ARBA00049117"/>
    </source>
</evidence>
<dbReference type="AlphaFoldDB" id="A0A2D1U0Z6"/>
<dbReference type="GO" id="GO:0016787">
    <property type="term" value="F:hydrolase activity"/>
    <property type="evidence" value="ECO:0007669"/>
    <property type="project" value="UniProtKB-KW"/>
</dbReference>
<dbReference type="CDD" id="cd03112">
    <property type="entry name" value="CobW-like"/>
    <property type="match status" value="1"/>
</dbReference>
<feature type="domain" description="CobW C-terminal" evidence="7">
    <location>
        <begin position="258"/>
        <end position="377"/>
    </location>
</feature>
<comment type="similarity">
    <text evidence="4">Belongs to the SIMIBI class G3E GTPase family. ZNG1 subfamily.</text>
</comment>
<evidence type="ECO:0000313" key="9">
    <source>
        <dbReference type="Proteomes" id="UP000223749"/>
    </source>
</evidence>
<dbReference type="Pfam" id="PF07683">
    <property type="entry name" value="CobW_C"/>
    <property type="match status" value="1"/>
</dbReference>
<sequence>MEQRKLPVTVLSGFLGSGKTTLLNHILDNKQDLKVALIVNDMSEINIDARTVQSGHALSRTEERLVEMSNGCICCTLREDLITEVEKLAREDRFDYLIIESTGISEPIPVAQTFNYVDENLGIDLDKFSKLDTMVTVVDCYNFKKDFGTDELLLDREWVDDQVDRRTIVNLLTDQIEFANVIVLNKTDLVSEEDLKLIRAVVKKLNPSAKQVESTYSKIDVKEILNTGLFDFKTSSQGAGWIKELNTVHEPETEEYGISSTVFRSSRPFHPQRLWDYLNIDFPNNILRTKGLFWIAALPDYALNFSQAGGSLKIENAGNWWASMPLQERLNYADYLENREDIESRWDMGFGDRLNELVLIGQDMDKDSLNNELTSCLLNYKELICFWQGEKFENPFERVL</sequence>
<evidence type="ECO:0000256" key="5">
    <source>
        <dbReference type="ARBA" id="ARBA00045658"/>
    </source>
</evidence>